<dbReference type="InParanoid" id="A0A066WQI1"/>
<feature type="region of interest" description="Disordered" evidence="1">
    <location>
        <begin position="122"/>
        <end position="249"/>
    </location>
</feature>
<dbReference type="OMA" id="RTHNIRE"/>
<feature type="compositionally biased region" description="Acidic residues" evidence="1">
    <location>
        <begin position="540"/>
        <end position="557"/>
    </location>
</feature>
<feature type="compositionally biased region" description="Low complexity" evidence="1">
    <location>
        <begin position="122"/>
        <end position="132"/>
    </location>
</feature>
<feature type="compositionally biased region" description="Low complexity" evidence="1">
    <location>
        <begin position="200"/>
        <end position="239"/>
    </location>
</feature>
<feature type="compositionally biased region" description="Polar residues" evidence="1">
    <location>
        <begin position="453"/>
        <end position="463"/>
    </location>
</feature>
<dbReference type="HOGENOM" id="CLU_368491_0_0_1"/>
<dbReference type="PANTHER" id="PTHR38701:SF1">
    <property type="entry name" value="UP-REGULATED DURING SEPTATION PROTEIN 1 DOMAIN-CONTAINING PROTEIN"/>
    <property type="match status" value="1"/>
</dbReference>
<feature type="compositionally biased region" description="Basic residues" evidence="1">
    <location>
        <begin position="1"/>
        <end position="12"/>
    </location>
</feature>
<dbReference type="RefSeq" id="XP_013245699.1">
    <property type="nucleotide sequence ID" value="XM_013390245.1"/>
</dbReference>
<feature type="compositionally biased region" description="Low complexity" evidence="1">
    <location>
        <begin position="83"/>
        <end position="93"/>
    </location>
</feature>
<proteinExistence type="predicted"/>
<evidence type="ECO:0000256" key="1">
    <source>
        <dbReference type="SAM" id="MobiDB-lite"/>
    </source>
</evidence>
<dbReference type="OrthoDB" id="2555519at2759"/>
<comment type="caution">
    <text evidence="2">The sequence shown here is derived from an EMBL/GenBank/DDBJ whole genome shotgun (WGS) entry which is preliminary data.</text>
</comment>
<dbReference type="Proteomes" id="UP000027361">
    <property type="component" value="Unassembled WGS sequence"/>
</dbReference>
<feature type="compositionally biased region" description="Polar residues" evidence="1">
    <location>
        <begin position="149"/>
        <end position="170"/>
    </location>
</feature>
<reference evidence="2 3" key="1">
    <citation type="submission" date="2014-05" db="EMBL/GenBank/DDBJ databases">
        <title>Draft genome sequence of a rare smut relative, Tilletiaria anomala UBC 951.</title>
        <authorList>
            <consortium name="DOE Joint Genome Institute"/>
            <person name="Toome M."/>
            <person name="Kuo A."/>
            <person name="Henrissat B."/>
            <person name="Lipzen A."/>
            <person name="Tritt A."/>
            <person name="Yoshinaga Y."/>
            <person name="Zane M."/>
            <person name="Barry K."/>
            <person name="Grigoriev I.V."/>
            <person name="Spatafora J.W."/>
            <person name="Aimea M.C."/>
        </authorList>
    </citation>
    <scope>NUCLEOTIDE SEQUENCE [LARGE SCALE GENOMIC DNA]</scope>
    <source>
        <strain evidence="2 3">UBC 951</strain>
    </source>
</reference>
<organism evidence="2 3">
    <name type="scientific">Tilletiaria anomala (strain ATCC 24038 / CBS 436.72 / UBC 951)</name>
    <dbReference type="NCBI Taxonomy" id="1037660"/>
    <lineage>
        <taxon>Eukaryota</taxon>
        <taxon>Fungi</taxon>
        <taxon>Dikarya</taxon>
        <taxon>Basidiomycota</taxon>
        <taxon>Ustilaginomycotina</taxon>
        <taxon>Exobasidiomycetes</taxon>
        <taxon>Georgefischeriales</taxon>
        <taxon>Tilletiariaceae</taxon>
        <taxon>Tilletiaria</taxon>
    </lineage>
</organism>
<keyword evidence="3" id="KW-1185">Reference proteome</keyword>
<dbReference type="STRING" id="1037660.A0A066WQI1"/>
<feature type="compositionally biased region" description="Low complexity" evidence="1">
    <location>
        <begin position="296"/>
        <end position="311"/>
    </location>
</feature>
<accession>A0A066WQI1</accession>
<feature type="region of interest" description="Disordered" evidence="1">
    <location>
        <begin position="1"/>
        <end position="94"/>
    </location>
</feature>
<sequence length="756" mass="77143">MASVTQHKRKVTARVDLDALASAHPSSPLGQRPLHSIGGPTNSTTAARTIPTGGGSNASSGSSSVVSPPYSSKVSIAGRPVSTTTRTGAGTPRAKIDPSLFADDHHATVTASGSPALRLASSAGVPSSAPSATFGSFSSPHTPRINGNIAATSGNSSGPSRVTAEPSNLGSPCENGQVPPGVTMRKVHSAKARAQSIDWTTSGTSSPSMSGHMGGSASQRSSVSSNTSDASTSTSVTSSGDRSPAKQAATMVRAALTTVILSGHNAGTSSGNSTPTPLNRTLHVGVATKMRRANTSAASSTPSAASAMLSSPGGGPAATLATPFESPSGFHADGGSVHSRAGSGANVSQNSSTSASAGTSRPASPTKGMSITEAYRMRKEAASSNLLAGEGSGPRARLRPLPHQVGPSHINLAPDDTRSPPNGGSMPSGLASPLNTVSPGAPRWSGSDASGLLSPTSEVSSTGGFKVLSPEEVADRSEAKKARKMLDLEITNKSLLAINAGLEVTKLKQAKEIRELKRRIREGRASIAPGDMGSLASGGFEEDEEEEEEEGDSDADEAIIPREDPELEAMHTRCKGLIDRMLMQARNAIHYRFEPAKEGVGGKVLHPIEVEEMREEQAEAGVTPDDSIALTSSERSIYMGSGEPQRSDSIPAILEDERASSSTPTSVDATPTLAATAAAAVADANKDAFARTEDLAFLEQPTPDVESDAETETGATISEPINPSHINDAALPIGLKAGKGSQSRIPSTATVDISID</sequence>
<feature type="region of interest" description="Disordered" evidence="1">
    <location>
        <begin position="526"/>
        <end position="561"/>
    </location>
</feature>
<feature type="compositionally biased region" description="Polar residues" evidence="1">
    <location>
        <begin position="740"/>
        <end position="756"/>
    </location>
</feature>
<dbReference type="AlphaFoldDB" id="A0A066WQI1"/>
<name>A0A066WQI1_TILAU</name>
<evidence type="ECO:0000313" key="2">
    <source>
        <dbReference type="EMBL" id="KDN52860.1"/>
    </source>
</evidence>
<dbReference type="PANTHER" id="PTHR38701">
    <property type="entry name" value="CHROMOSOME 8, WHOLE GENOME SHOTGUN SEQUENCE"/>
    <property type="match status" value="1"/>
</dbReference>
<feature type="region of interest" description="Disordered" evidence="1">
    <location>
        <begin position="384"/>
        <end position="464"/>
    </location>
</feature>
<feature type="region of interest" description="Disordered" evidence="1">
    <location>
        <begin position="292"/>
        <end position="368"/>
    </location>
</feature>
<feature type="compositionally biased region" description="Polar residues" evidence="1">
    <location>
        <begin position="713"/>
        <end position="725"/>
    </location>
</feature>
<feature type="compositionally biased region" description="Low complexity" evidence="1">
    <location>
        <begin position="57"/>
        <end position="75"/>
    </location>
</feature>
<dbReference type="GeneID" id="25263676"/>
<dbReference type="EMBL" id="JMSN01000006">
    <property type="protein sequence ID" value="KDN52860.1"/>
    <property type="molecule type" value="Genomic_DNA"/>
</dbReference>
<evidence type="ECO:0000313" key="3">
    <source>
        <dbReference type="Proteomes" id="UP000027361"/>
    </source>
</evidence>
<feature type="compositionally biased region" description="Polar residues" evidence="1">
    <location>
        <begin position="345"/>
        <end position="368"/>
    </location>
</feature>
<gene>
    <name evidence="2" type="ORF">K437DRAFT_253801</name>
</gene>
<protein>
    <submittedName>
        <fullName evidence="2">Uncharacterized protein</fullName>
    </submittedName>
</protein>
<feature type="region of interest" description="Disordered" evidence="1">
    <location>
        <begin position="698"/>
        <end position="756"/>
    </location>
</feature>